<name>A0A200JE48_9ENTE</name>
<dbReference type="Gene3D" id="3.30.390.100">
    <property type="match status" value="1"/>
</dbReference>
<dbReference type="OrthoDB" id="9806942at2"/>
<dbReference type="Proteomes" id="UP000196151">
    <property type="component" value="Chromosome"/>
</dbReference>
<reference evidence="4" key="3">
    <citation type="submission" date="2024-03" db="EMBL/GenBank/DDBJ databases">
        <title>The Genome Sequence of Enterococcus sp. DIV0238c.</title>
        <authorList>
            <consortium name="The Broad Institute Genomics Platform"/>
            <consortium name="The Broad Institute Microbial Omics Core"/>
            <consortium name="The Broad Institute Genomic Center for Infectious Diseases"/>
            <person name="Earl A."/>
            <person name="Manson A."/>
            <person name="Gilmore M."/>
            <person name="Schwartman J."/>
            <person name="Shea T."/>
            <person name="Abouelleil A."/>
            <person name="Cao P."/>
            <person name="Chapman S."/>
            <person name="Cusick C."/>
            <person name="Young S."/>
            <person name="Neafsey D."/>
            <person name="Nusbaum C."/>
            <person name="Birren B."/>
        </authorList>
    </citation>
    <scope>NUCLEOTIDE SEQUENCE</scope>
    <source>
        <strain evidence="4">9D6_DIV0238</strain>
    </source>
</reference>
<feature type="domain" description="Putative heavy-metal chelation" evidence="1">
    <location>
        <begin position="102"/>
        <end position="214"/>
    </location>
</feature>
<keyword evidence="5" id="KW-1185">Reference proteome</keyword>
<dbReference type="Gene3D" id="3.40.50.11590">
    <property type="match status" value="1"/>
</dbReference>
<accession>A0A200JE48</accession>
<dbReference type="EMBL" id="NIBQ01000001">
    <property type="protein sequence ID" value="OUZ35141.1"/>
    <property type="molecule type" value="Genomic_DNA"/>
</dbReference>
<proteinExistence type="predicted"/>
<dbReference type="RefSeq" id="WP_087639778.1">
    <property type="nucleotide sequence ID" value="NZ_CP147246.1"/>
</dbReference>
<evidence type="ECO:0000313" key="4">
    <source>
        <dbReference type="EMBL" id="WYJ95658.1"/>
    </source>
</evidence>
<evidence type="ECO:0008006" key="6">
    <source>
        <dbReference type="Google" id="ProtNLM"/>
    </source>
</evidence>
<sequence>MWKLYDELIEAIPSGIKISDLAQTERWTFAVNDQTIGTAMKFSKKYQNLEYYQQMELQEAAALVKSWDFEKASFGLAAINSFFNDNKQVKKQFQTEKIYHKDAFDRLIENPNQQKIGMIGHFPFVDRYPELSKNISIFELEPRNGDYPASACEFLLPKMTTVYITASTIINKTLPRLLELSEHAQTILVGSSCPLSNSLFNHGIDMLAGTIYENTLTELKAKKSSERLPLSKYGHAIMIEKRKA</sequence>
<dbReference type="Pfam" id="PF13938">
    <property type="entry name" value="DUF4213"/>
    <property type="match status" value="1"/>
</dbReference>
<gene>
    <name evidence="3" type="ORF">A5889_000616</name>
    <name evidence="4" type="ORF">A5889_003206</name>
</gene>
<reference evidence="4" key="2">
    <citation type="submission" date="2017-05" db="EMBL/GenBank/DDBJ databases">
        <authorList>
            <consortium name="The Broad Institute Genomics Platform"/>
            <consortium name="The Broad Institute Genomic Center for Infectious Diseases"/>
            <person name="Earl A."/>
            <person name="Manson A."/>
            <person name="Schwartman J."/>
            <person name="Gilmore M."/>
            <person name="Abouelleil A."/>
            <person name="Cao P."/>
            <person name="Chapman S."/>
            <person name="Cusick C."/>
            <person name="Shea T."/>
            <person name="Young S."/>
            <person name="Neafsey D."/>
            <person name="Nusbaum C."/>
            <person name="Birren B."/>
        </authorList>
    </citation>
    <scope>NUCLEOTIDE SEQUENCE</scope>
    <source>
        <strain evidence="4">9D6_DIV0238</strain>
    </source>
</reference>
<evidence type="ECO:0000259" key="2">
    <source>
        <dbReference type="Pfam" id="PF13938"/>
    </source>
</evidence>
<dbReference type="InterPro" id="IPR007161">
    <property type="entry name" value="DUF364"/>
</dbReference>
<dbReference type="AlphaFoldDB" id="A0A200JE48"/>
<dbReference type="InterPro" id="IPR025251">
    <property type="entry name" value="DUF4213"/>
</dbReference>
<dbReference type="EMBL" id="CP147246">
    <property type="protein sequence ID" value="WYJ95658.1"/>
    <property type="molecule type" value="Genomic_DNA"/>
</dbReference>
<dbReference type="Pfam" id="PF04016">
    <property type="entry name" value="DUF364"/>
    <property type="match status" value="1"/>
</dbReference>
<evidence type="ECO:0000313" key="3">
    <source>
        <dbReference type="EMBL" id="OUZ35141.1"/>
    </source>
</evidence>
<feature type="domain" description="DUF4213" evidence="2">
    <location>
        <begin position="5"/>
        <end position="82"/>
    </location>
</feature>
<evidence type="ECO:0000259" key="1">
    <source>
        <dbReference type="Pfam" id="PF04016"/>
    </source>
</evidence>
<organism evidence="3">
    <name type="scientific">Candidatus Enterococcus dunnyi</name>
    <dbReference type="NCBI Taxonomy" id="1834192"/>
    <lineage>
        <taxon>Bacteria</taxon>
        <taxon>Bacillati</taxon>
        <taxon>Bacillota</taxon>
        <taxon>Bacilli</taxon>
        <taxon>Lactobacillales</taxon>
        <taxon>Enterococcaceae</taxon>
        <taxon>Enterococcus</taxon>
    </lineage>
</organism>
<dbReference type="SUPFAM" id="SSF159713">
    <property type="entry name" value="Dhaf3308-like"/>
    <property type="match status" value="1"/>
</dbReference>
<evidence type="ECO:0000313" key="5">
    <source>
        <dbReference type="Proteomes" id="UP000196151"/>
    </source>
</evidence>
<protein>
    <recommendedName>
        <fullName evidence="6">Heavy-metal chelation domain-containing protein</fullName>
    </recommendedName>
</protein>
<reference evidence="3" key="1">
    <citation type="submission" date="2017-05" db="EMBL/GenBank/DDBJ databases">
        <title>The Genome Sequence of Enterococcus sp. 9D6_DIV0238.</title>
        <authorList>
            <consortium name="The Broad Institute Genomics Platform"/>
            <consortium name="The Broad Institute Genomic Center for Infectious Diseases"/>
            <person name="Earl A."/>
            <person name="Manson A."/>
            <person name="Schwartman J."/>
            <person name="Gilmore M."/>
            <person name="Abouelleil A."/>
            <person name="Cao P."/>
            <person name="Chapman S."/>
            <person name="Cusick C."/>
            <person name="Shea T."/>
            <person name="Young S."/>
            <person name="Neafsey D."/>
            <person name="Nusbaum C."/>
            <person name="Birren B."/>
        </authorList>
    </citation>
    <scope>NUCLEOTIDE SEQUENCE [LARGE SCALE GENOMIC DNA]</scope>
    <source>
        <strain evidence="3">9D6_DIV0238</strain>
    </source>
</reference>